<dbReference type="Pfam" id="PF02682">
    <property type="entry name" value="CT_C_D"/>
    <property type="match status" value="1"/>
</dbReference>
<dbReference type="Gene3D" id="2.40.100.10">
    <property type="entry name" value="Cyclophilin-like"/>
    <property type="match status" value="2"/>
</dbReference>
<reference evidence="6 7" key="1">
    <citation type="submission" date="2018-09" db="EMBL/GenBank/DDBJ databases">
        <title>Whole genome sequencing of Microbacterium oryzae strain MB-10T.</title>
        <authorList>
            <person name="Das S.K."/>
        </authorList>
    </citation>
    <scope>NUCLEOTIDE SEQUENCE [LARGE SCALE GENOMIC DNA]</scope>
    <source>
        <strain evidence="6 7">MB-10</strain>
    </source>
</reference>
<accession>A0A6I6E3V4</accession>
<feature type="domain" description="Carboxyltransferase" evidence="5">
    <location>
        <begin position="258"/>
        <end position="542"/>
    </location>
</feature>
<keyword evidence="6" id="KW-0808">Transferase</keyword>
<evidence type="ECO:0000256" key="1">
    <source>
        <dbReference type="ARBA" id="ARBA00022741"/>
    </source>
</evidence>
<dbReference type="Pfam" id="PF02626">
    <property type="entry name" value="CT_A_B"/>
    <property type="match status" value="1"/>
</dbReference>
<dbReference type="EMBL" id="CP032550">
    <property type="protein sequence ID" value="QGU27120.1"/>
    <property type="molecule type" value="Genomic_DNA"/>
</dbReference>
<dbReference type="GO" id="GO:0005524">
    <property type="term" value="F:ATP binding"/>
    <property type="evidence" value="ECO:0007669"/>
    <property type="project" value="UniProtKB-KW"/>
</dbReference>
<dbReference type="InterPro" id="IPR003778">
    <property type="entry name" value="CT_A_B"/>
</dbReference>
<evidence type="ECO:0000256" key="2">
    <source>
        <dbReference type="ARBA" id="ARBA00022801"/>
    </source>
</evidence>
<dbReference type="GO" id="GO:0016787">
    <property type="term" value="F:hydrolase activity"/>
    <property type="evidence" value="ECO:0007669"/>
    <property type="project" value="UniProtKB-KW"/>
</dbReference>
<dbReference type="PANTHER" id="PTHR43309:SF3">
    <property type="entry name" value="5-OXOPROLINASE SUBUNIT C"/>
    <property type="match status" value="1"/>
</dbReference>
<dbReference type="InterPro" id="IPR029000">
    <property type="entry name" value="Cyclophilin-like_dom_sf"/>
</dbReference>
<dbReference type="GO" id="GO:0016740">
    <property type="term" value="F:transferase activity"/>
    <property type="evidence" value="ECO:0007669"/>
    <property type="project" value="UniProtKB-KW"/>
</dbReference>
<sequence>MRRVLPAGDRALLVEVADLAAAERLHAALAAAELPGVEELVPAARTVLVRCDPRRVAEVATAIRSLPLAASAPVVGREVEIAVAYDGEDLPEVAAYLGVSAAELVRRHTGARWRVAFTGFAPGFGYLVCDDPLFDVPRRSAPRTRVPRGAVALAGPYSGVYPRESPGGWQLVGRTHAELWDADREPPALLAPGTVVRFAAAGFTVAGAPPRAGASSRPAVATGAVDLPGDRSTAPAIEVVDPGLQLLVQDLGRVGRASLGVAESGAADRRAHRAAQRAVGNPPEAAALELLAGGATLRFRGAGVVARAGADLGATLVHRDGTTEAVPCETPVAVHDGDELVAGWAGRGLRSVIAVRGAIALAPELASLATDTLAGLGSRERGAAPLRAGDVVPLRGPAAVRAAVARPSLAPPPRLPAAGETVVLRVVLGPRDDWFTGDGVRRFLEDEWTVTPRSDRVGIRLEGARALERAVTAELPSEGMAAGAVQVPPHGHPVVLLRDRPVTGGYPVIACVVTDDLDLAAQTPPGARIRFRPTALDVGGPF</sequence>
<dbReference type="SUPFAM" id="SSF50891">
    <property type="entry name" value="Cyclophilin-like"/>
    <property type="match status" value="2"/>
</dbReference>
<proteinExistence type="predicted"/>
<dbReference type="OrthoDB" id="9768696at2"/>
<evidence type="ECO:0000313" key="7">
    <source>
        <dbReference type="Proteomes" id="UP000422989"/>
    </source>
</evidence>
<dbReference type="InterPro" id="IPR052708">
    <property type="entry name" value="PxpC"/>
</dbReference>
<evidence type="ECO:0000313" key="6">
    <source>
        <dbReference type="EMBL" id="QGU27120.1"/>
    </source>
</evidence>
<keyword evidence="7" id="KW-1185">Reference proteome</keyword>
<dbReference type="Gene3D" id="3.30.1360.40">
    <property type="match status" value="1"/>
</dbReference>
<dbReference type="InterPro" id="IPR003833">
    <property type="entry name" value="CT_C_D"/>
</dbReference>
<dbReference type="SMART" id="SM00796">
    <property type="entry name" value="AHS1"/>
    <property type="match status" value="1"/>
</dbReference>
<dbReference type="PANTHER" id="PTHR43309">
    <property type="entry name" value="5-OXOPROLINASE SUBUNIT C"/>
    <property type="match status" value="1"/>
</dbReference>
<name>A0A6I6E3V4_9MICO</name>
<dbReference type="Proteomes" id="UP000422989">
    <property type="component" value="Chromosome"/>
</dbReference>
<keyword evidence="2" id="KW-0378">Hydrolase</keyword>
<dbReference type="SUPFAM" id="SSF160467">
    <property type="entry name" value="PH0987 N-terminal domain-like"/>
    <property type="match status" value="1"/>
</dbReference>
<feature type="domain" description="Carboxyltransferase" evidence="4">
    <location>
        <begin position="2"/>
        <end position="190"/>
    </location>
</feature>
<dbReference type="AlphaFoldDB" id="A0A6I6E3V4"/>
<evidence type="ECO:0000256" key="3">
    <source>
        <dbReference type="ARBA" id="ARBA00022840"/>
    </source>
</evidence>
<keyword evidence="3" id="KW-0067">ATP-binding</keyword>
<dbReference type="KEGG" id="moj:D7D94_05160"/>
<evidence type="ECO:0000259" key="4">
    <source>
        <dbReference type="SMART" id="SM00796"/>
    </source>
</evidence>
<keyword evidence="1" id="KW-0547">Nucleotide-binding</keyword>
<protein>
    <submittedName>
        <fullName evidence="6">Carboxyltransferase domain-containing protein</fullName>
    </submittedName>
</protein>
<gene>
    <name evidence="6" type="ORF">D7D94_05160</name>
</gene>
<organism evidence="6 7">
    <name type="scientific">Microbacterium oryzae</name>
    <dbReference type="NCBI Taxonomy" id="743009"/>
    <lineage>
        <taxon>Bacteria</taxon>
        <taxon>Bacillati</taxon>
        <taxon>Actinomycetota</taxon>
        <taxon>Actinomycetes</taxon>
        <taxon>Micrococcales</taxon>
        <taxon>Microbacteriaceae</taxon>
        <taxon>Microbacterium</taxon>
    </lineage>
</organism>
<dbReference type="SMART" id="SM00797">
    <property type="entry name" value="AHS2"/>
    <property type="match status" value="1"/>
</dbReference>
<evidence type="ECO:0000259" key="5">
    <source>
        <dbReference type="SMART" id="SM00797"/>
    </source>
</evidence>
<dbReference type="RefSeq" id="WP_156241612.1">
    <property type="nucleotide sequence ID" value="NZ_CP032550.1"/>
</dbReference>